<protein>
    <submittedName>
        <fullName evidence="2">Uncharacterized protein</fullName>
    </submittedName>
</protein>
<accession>A0A4C1WCP4</accession>
<gene>
    <name evidence="2" type="ORF">EVAR_96838_1</name>
</gene>
<name>A0A4C1WCP4_EUMVA</name>
<sequence length="84" mass="9383">MKSQAMKPQVGDVVELLKVLNLTAFYTSIYIEGFCDVADSSSRARSRRRPSPTGRPPGSRDAASSPRQWACARQTETKYSLRFV</sequence>
<dbReference type="AlphaFoldDB" id="A0A4C1WCP4"/>
<reference evidence="2 3" key="1">
    <citation type="journal article" date="2019" name="Commun. Biol.">
        <title>The bagworm genome reveals a unique fibroin gene that provides high tensile strength.</title>
        <authorList>
            <person name="Kono N."/>
            <person name="Nakamura H."/>
            <person name="Ohtoshi R."/>
            <person name="Tomita M."/>
            <person name="Numata K."/>
            <person name="Arakawa K."/>
        </authorList>
    </citation>
    <scope>NUCLEOTIDE SEQUENCE [LARGE SCALE GENOMIC DNA]</scope>
</reference>
<dbReference type="Proteomes" id="UP000299102">
    <property type="component" value="Unassembled WGS sequence"/>
</dbReference>
<keyword evidence="3" id="KW-1185">Reference proteome</keyword>
<evidence type="ECO:0000313" key="2">
    <source>
        <dbReference type="EMBL" id="GBP48249.1"/>
    </source>
</evidence>
<feature type="region of interest" description="Disordered" evidence="1">
    <location>
        <begin position="39"/>
        <end position="73"/>
    </location>
</feature>
<proteinExistence type="predicted"/>
<evidence type="ECO:0000256" key="1">
    <source>
        <dbReference type="SAM" id="MobiDB-lite"/>
    </source>
</evidence>
<evidence type="ECO:0000313" key="3">
    <source>
        <dbReference type="Proteomes" id="UP000299102"/>
    </source>
</evidence>
<comment type="caution">
    <text evidence="2">The sequence shown here is derived from an EMBL/GenBank/DDBJ whole genome shotgun (WGS) entry which is preliminary data.</text>
</comment>
<organism evidence="2 3">
    <name type="scientific">Eumeta variegata</name>
    <name type="common">Bagworm moth</name>
    <name type="synonym">Eumeta japonica</name>
    <dbReference type="NCBI Taxonomy" id="151549"/>
    <lineage>
        <taxon>Eukaryota</taxon>
        <taxon>Metazoa</taxon>
        <taxon>Ecdysozoa</taxon>
        <taxon>Arthropoda</taxon>
        <taxon>Hexapoda</taxon>
        <taxon>Insecta</taxon>
        <taxon>Pterygota</taxon>
        <taxon>Neoptera</taxon>
        <taxon>Endopterygota</taxon>
        <taxon>Lepidoptera</taxon>
        <taxon>Glossata</taxon>
        <taxon>Ditrysia</taxon>
        <taxon>Tineoidea</taxon>
        <taxon>Psychidae</taxon>
        <taxon>Oiketicinae</taxon>
        <taxon>Eumeta</taxon>
    </lineage>
</organism>
<dbReference type="EMBL" id="BGZK01000519">
    <property type="protein sequence ID" value="GBP48249.1"/>
    <property type="molecule type" value="Genomic_DNA"/>
</dbReference>